<reference evidence="2 3" key="1">
    <citation type="journal article" date="2013" name="Genome Announc.">
        <title>Draft Genome Sequence of 'Candidatus Halobonum tyrrellensis' Strain G22, Isolated from the Hypersaline Waters of Lake Tyrrell, Australia.</title>
        <authorList>
            <person name="Ugalde J.A."/>
            <person name="Narasingarao P."/>
            <person name="Kuo S."/>
            <person name="Podell S."/>
            <person name="Allen E.E."/>
        </authorList>
    </citation>
    <scope>NUCLEOTIDE SEQUENCE [LARGE SCALE GENOMIC DNA]</scope>
    <source>
        <strain evidence="2 3">G22</strain>
    </source>
</reference>
<dbReference type="InterPro" id="IPR041698">
    <property type="entry name" value="Methyltransf_25"/>
</dbReference>
<dbReference type="EMBL" id="ASGZ01000031">
    <property type="protein sequence ID" value="ESP88234.1"/>
    <property type="molecule type" value="Genomic_DNA"/>
</dbReference>
<proteinExistence type="predicted"/>
<dbReference type="PATRIC" id="fig|1324957.4.peg.2033"/>
<dbReference type="Gene3D" id="3.40.50.150">
    <property type="entry name" value="Vaccinia Virus protein VP39"/>
    <property type="match status" value="1"/>
</dbReference>
<organism evidence="2 3">
    <name type="scientific">Candidatus Halobonum tyrrellensis G22</name>
    <dbReference type="NCBI Taxonomy" id="1324957"/>
    <lineage>
        <taxon>Archaea</taxon>
        <taxon>Methanobacteriati</taxon>
        <taxon>Methanobacteriota</taxon>
        <taxon>Stenosarchaea group</taxon>
        <taxon>Halobacteria</taxon>
        <taxon>Halobacteriales</taxon>
        <taxon>Haloferacaceae</taxon>
        <taxon>Candidatus Halobonum</taxon>
    </lineage>
</organism>
<evidence type="ECO:0000313" key="3">
    <source>
        <dbReference type="Proteomes" id="UP000017840"/>
    </source>
</evidence>
<name>V4HJY8_9EURY</name>
<dbReference type="OrthoDB" id="6243at2157"/>
<dbReference type="Pfam" id="PF13649">
    <property type="entry name" value="Methyltransf_25"/>
    <property type="match status" value="1"/>
</dbReference>
<dbReference type="STRING" id="1324957.K933_10008"/>
<keyword evidence="3" id="KW-1185">Reference proteome</keyword>
<accession>V4HJY8</accession>
<comment type="caution">
    <text evidence="2">The sequence shown here is derived from an EMBL/GenBank/DDBJ whole genome shotgun (WGS) entry which is preliminary data.</text>
</comment>
<dbReference type="eggNOG" id="arCOG06507">
    <property type="taxonomic scope" value="Archaea"/>
</dbReference>
<dbReference type="Proteomes" id="UP000017840">
    <property type="component" value="Unassembled WGS sequence"/>
</dbReference>
<gene>
    <name evidence="2" type="ORF">K933_10008</name>
</gene>
<evidence type="ECO:0000259" key="1">
    <source>
        <dbReference type="Pfam" id="PF13649"/>
    </source>
</evidence>
<dbReference type="AlphaFoldDB" id="V4HJY8"/>
<protein>
    <recommendedName>
        <fullName evidence="1">Methyltransferase domain-containing protein</fullName>
    </recommendedName>
</protein>
<dbReference type="RefSeq" id="WP_023394585.1">
    <property type="nucleotide sequence ID" value="NZ_ASGZ01000031.1"/>
</dbReference>
<dbReference type="InterPro" id="IPR029063">
    <property type="entry name" value="SAM-dependent_MTases_sf"/>
</dbReference>
<feature type="domain" description="Methyltransferase" evidence="1">
    <location>
        <begin position="48"/>
        <end position="140"/>
    </location>
</feature>
<sequence length="204" mass="22800">MDPEDVRRDWAERDGEFSPRYYAGKGADGTSETLRSVLEFYLDDDAAILEVGCGSGRHLDHLREAGFENLAGVDINAESFDVMAETYPDLAATGEFHAGAIEDLLPEFDDDAFDAVYSVETLQHIHPDDAWVFEELTRVTGDLLVTVENEGNGAERGREGSEVSYVNDEFPLYHRDWKAVFSELGCVQVVHEPGDRDTLRAFFV</sequence>
<evidence type="ECO:0000313" key="2">
    <source>
        <dbReference type="EMBL" id="ESP88234.1"/>
    </source>
</evidence>
<dbReference type="SUPFAM" id="SSF53335">
    <property type="entry name" value="S-adenosyl-L-methionine-dependent methyltransferases"/>
    <property type="match status" value="1"/>
</dbReference>
<dbReference type="CDD" id="cd02440">
    <property type="entry name" value="AdoMet_MTases"/>
    <property type="match status" value="1"/>
</dbReference>